<dbReference type="Pfam" id="PF13302">
    <property type="entry name" value="Acetyltransf_3"/>
    <property type="match status" value="1"/>
</dbReference>
<dbReference type="PANTHER" id="PTHR43792">
    <property type="entry name" value="GNAT FAMILY, PUTATIVE (AFU_ORTHOLOGUE AFUA_3G00765)-RELATED-RELATED"/>
    <property type="match status" value="1"/>
</dbReference>
<dbReference type="Proteomes" id="UP000824201">
    <property type="component" value="Unassembled WGS sequence"/>
</dbReference>
<dbReference type="SUPFAM" id="SSF55729">
    <property type="entry name" value="Acyl-CoA N-acyltransferases (Nat)"/>
    <property type="match status" value="1"/>
</dbReference>
<dbReference type="PROSITE" id="PS51186">
    <property type="entry name" value="GNAT"/>
    <property type="match status" value="1"/>
</dbReference>
<dbReference type="InterPro" id="IPR000182">
    <property type="entry name" value="GNAT_dom"/>
</dbReference>
<evidence type="ECO:0000313" key="2">
    <source>
        <dbReference type="EMBL" id="HIR87681.1"/>
    </source>
</evidence>
<accession>A0A9D1EC81</accession>
<sequence length="184" mass="21545">MEIKTKRLVLKPLGVQYLNSTFQYASDFDTTKFMVYLPSETMEETLDFLQKVEQEWNKEKPAFYEFAIFFNEKHIGAVSLYLDEEIAKQTPNVTDNKPVGEFGWIIHKEYWNQGFATEAAKALFDFAVNSLHVNHFIAHCDAENTASYRVMEKLGMERTEINEGRKNRSSDENRKEYQYELVIG</sequence>
<protein>
    <submittedName>
        <fullName evidence="2">GNAT family N-acetyltransferase</fullName>
    </submittedName>
</protein>
<name>A0A9D1EC81_9FIRM</name>
<comment type="caution">
    <text evidence="2">The sequence shown here is derived from an EMBL/GenBank/DDBJ whole genome shotgun (WGS) entry which is preliminary data.</text>
</comment>
<reference evidence="2" key="2">
    <citation type="journal article" date="2021" name="PeerJ">
        <title>Extensive microbial diversity within the chicken gut microbiome revealed by metagenomics and culture.</title>
        <authorList>
            <person name="Gilroy R."/>
            <person name="Ravi A."/>
            <person name="Getino M."/>
            <person name="Pursley I."/>
            <person name="Horton D.L."/>
            <person name="Alikhan N.F."/>
            <person name="Baker D."/>
            <person name="Gharbi K."/>
            <person name="Hall N."/>
            <person name="Watson M."/>
            <person name="Adriaenssens E.M."/>
            <person name="Foster-Nyarko E."/>
            <person name="Jarju S."/>
            <person name="Secka A."/>
            <person name="Antonio M."/>
            <person name="Oren A."/>
            <person name="Chaudhuri R.R."/>
            <person name="La Ragione R."/>
            <person name="Hildebrand F."/>
            <person name="Pallen M.J."/>
        </authorList>
    </citation>
    <scope>NUCLEOTIDE SEQUENCE</scope>
    <source>
        <strain evidence="2">ChiW13-3771</strain>
    </source>
</reference>
<proteinExistence type="predicted"/>
<dbReference type="InterPro" id="IPR016181">
    <property type="entry name" value="Acyl_CoA_acyltransferase"/>
</dbReference>
<dbReference type="PANTHER" id="PTHR43792:SF1">
    <property type="entry name" value="N-ACETYLTRANSFERASE DOMAIN-CONTAINING PROTEIN"/>
    <property type="match status" value="1"/>
</dbReference>
<dbReference type="GO" id="GO:0016747">
    <property type="term" value="F:acyltransferase activity, transferring groups other than amino-acyl groups"/>
    <property type="evidence" value="ECO:0007669"/>
    <property type="project" value="InterPro"/>
</dbReference>
<feature type="domain" description="N-acetyltransferase" evidence="1">
    <location>
        <begin position="20"/>
        <end position="180"/>
    </location>
</feature>
<dbReference type="EMBL" id="DVHN01000017">
    <property type="protein sequence ID" value="HIR87681.1"/>
    <property type="molecule type" value="Genomic_DNA"/>
</dbReference>
<dbReference type="AlphaFoldDB" id="A0A9D1EC81"/>
<gene>
    <name evidence="2" type="ORF">IAC96_01900</name>
</gene>
<evidence type="ECO:0000313" key="3">
    <source>
        <dbReference type="Proteomes" id="UP000824201"/>
    </source>
</evidence>
<organism evidence="2 3">
    <name type="scientific">Candidatus Fimimorpha faecalis</name>
    <dbReference type="NCBI Taxonomy" id="2840824"/>
    <lineage>
        <taxon>Bacteria</taxon>
        <taxon>Bacillati</taxon>
        <taxon>Bacillota</taxon>
        <taxon>Clostridia</taxon>
        <taxon>Eubacteriales</taxon>
        <taxon>Candidatus Fimimorpha</taxon>
    </lineage>
</organism>
<dbReference type="InterPro" id="IPR051531">
    <property type="entry name" value="N-acetyltransferase"/>
</dbReference>
<evidence type="ECO:0000259" key="1">
    <source>
        <dbReference type="PROSITE" id="PS51186"/>
    </source>
</evidence>
<dbReference type="Gene3D" id="3.40.630.30">
    <property type="match status" value="1"/>
</dbReference>
<reference evidence="2" key="1">
    <citation type="submission" date="2020-10" db="EMBL/GenBank/DDBJ databases">
        <authorList>
            <person name="Gilroy R."/>
        </authorList>
    </citation>
    <scope>NUCLEOTIDE SEQUENCE</scope>
    <source>
        <strain evidence="2">ChiW13-3771</strain>
    </source>
</reference>